<dbReference type="CDD" id="cd04192">
    <property type="entry name" value="GT_2_like_e"/>
    <property type="match status" value="1"/>
</dbReference>
<sequence>MDAAFYINLGIYILFIIILCVGFHKVKLFESEITDAKTRFSIIIPFRNEAENLPQLLQSLALIDYPIHLFELCFVNDASKDRSVEIINNFKKECALNISITNNQRSTQSPKKDAITTAINQSNFEWIVTTDADCLLPTNWLSILNSFILSNEVDFIASAVAYRTNTSFFENFQALDFLSLQAITIGAFGIDKAFMCNGANLAYKRLVFKEINGFEGNSNMASGDDVFLLQKVIQQKKFNVNYLKSKAHIVETFPVNNLKDLFSQRIRWASKTKAYRGYFPKFLALSVFLVNLSLVISLPFLAFGILKIETIIFIWIGKLLIDALPLYQTAQFMRQTQAFKYYALSAIIYPFFVVISALTSFFKTFEWKERTFNN</sequence>
<dbReference type="EMBL" id="VHIQ01000007">
    <property type="protein sequence ID" value="TPV31803.1"/>
    <property type="molecule type" value="Genomic_DNA"/>
</dbReference>
<accession>A0A506PD71</accession>
<evidence type="ECO:0000256" key="3">
    <source>
        <dbReference type="ARBA" id="ARBA00022679"/>
    </source>
</evidence>
<keyword evidence="3 6" id="KW-0808">Transferase</keyword>
<keyword evidence="4" id="KW-1133">Transmembrane helix</keyword>
<dbReference type="GO" id="GO:0016757">
    <property type="term" value="F:glycosyltransferase activity"/>
    <property type="evidence" value="ECO:0007669"/>
    <property type="project" value="UniProtKB-KW"/>
</dbReference>
<name>A0A506PD71_9FLAO</name>
<feature type="transmembrane region" description="Helical" evidence="4">
    <location>
        <begin position="341"/>
        <end position="362"/>
    </location>
</feature>
<dbReference type="PANTHER" id="PTHR43630:SF1">
    <property type="entry name" value="POLY-BETA-1,6-N-ACETYL-D-GLUCOSAMINE SYNTHASE"/>
    <property type="match status" value="1"/>
</dbReference>
<evidence type="ECO:0000259" key="5">
    <source>
        <dbReference type="Pfam" id="PF00535"/>
    </source>
</evidence>
<dbReference type="OrthoDB" id="9805625at2"/>
<dbReference type="PANTHER" id="PTHR43630">
    <property type="entry name" value="POLY-BETA-1,6-N-ACETYL-D-GLUCOSAMINE SYNTHASE"/>
    <property type="match status" value="1"/>
</dbReference>
<dbReference type="Proteomes" id="UP000317332">
    <property type="component" value="Unassembled WGS sequence"/>
</dbReference>
<organism evidence="6 7">
    <name type="scientific">Paucihalobacter ruber</name>
    <dbReference type="NCBI Taxonomy" id="2567861"/>
    <lineage>
        <taxon>Bacteria</taxon>
        <taxon>Pseudomonadati</taxon>
        <taxon>Bacteroidota</taxon>
        <taxon>Flavobacteriia</taxon>
        <taxon>Flavobacteriales</taxon>
        <taxon>Flavobacteriaceae</taxon>
        <taxon>Paucihalobacter</taxon>
    </lineage>
</organism>
<comment type="similarity">
    <text evidence="1">Belongs to the glycosyltransferase 2 family.</text>
</comment>
<keyword evidence="4" id="KW-0472">Membrane</keyword>
<feature type="domain" description="Glycosyltransferase 2-like" evidence="5">
    <location>
        <begin position="41"/>
        <end position="210"/>
    </location>
</feature>
<feature type="transmembrane region" description="Helical" evidence="4">
    <location>
        <begin position="312"/>
        <end position="329"/>
    </location>
</feature>
<dbReference type="InterPro" id="IPR001173">
    <property type="entry name" value="Glyco_trans_2-like"/>
</dbReference>
<dbReference type="RefSeq" id="WP_140991042.1">
    <property type="nucleotide sequence ID" value="NZ_VHIQ01000007.1"/>
</dbReference>
<reference evidence="6 7" key="1">
    <citation type="submission" date="2019-06" db="EMBL/GenBank/DDBJ databases">
        <title>Flavobacteriaceae Paucihalobacterium erythroidium CWB-1, complete genome.</title>
        <authorList>
            <person name="Wu S."/>
        </authorList>
    </citation>
    <scope>NUCLEOTIDE SEQUENCE [LARGE SCALE GENOMIC DNA]</scope>
    <source>
        <strain evidence="6 7">CWB-1</strain>
    </source>
</reference>
<dbReference type="InterPro" id="IPR029044">
    <property type="entry name" value="Nucleotide-diphossugar_trans"/>
</dbReference>
<dbReference type="Pfam" id="PF00535">
    <property type="entry name" value="Glycos_transf_2"/>
    <property type="match status" value="1"/>
</dbReference>
<dbReference type="AlphaFoldDB" id="A0A506PD71"/>
<keyword evidence="4" id="KW-0812">Transmembrane</keyword>
<evidence type="ECO:0000256" key="1">
    <source>
        <dbReference type="ARBA" id="ARBA00006739"/>
    </source>
</evidence>
<evidence type="ECO:0000313" key="7">
    <source>
        <dbReference type="Proteomes" id="UP000317332"/>
    </source>
</evidence>
<dbReference type="Gene3D" id="3.90.550.10">
    <property type="entry name" value="Spore Coat Polysaccharide Biosynthesis Protein SpsA, Chain A"/>
    <property type="match status" value="1"/>
</dbReference>
<gene>
    <name evidence="6" type="ORF">FJ651_13340</name>
</gene>
<proteinExistence type="inferred from homology"/>
<keyword evidence="7" id="KW-1185">Reference proteome</keyword>
<evidence type="ECO:0000313" key="6">
    <source>
        <dbReference type="EMBL" id="TPV31803.1"/>
    </source>
</evidence>
<comment type="caution">
    <text evidence="6">The sequence shown here is derived from an EMBL/GenBank/DDBJ whole genome shotgun (WGS) entry which is preliminary data.</text>
</comment>
<evidence type="ECO:0000256" key="2">
    <source>
        <dbReference type="ARBA" id="ARBA00022676"/>
    </source>
</evidence>
<feature type="transmembrane region" description="Helical" evidence="4">
    <location>
        <begin position="282"/>
        <end position="306"/>
    </location>
</feature>
<dbReference type="SUPFAM" id="SSF53448">
    <property type="entry name" value="Nucleotide-diphospho-sugar transferases"/>
    <property type="match status" value="1"/>
</dbReference>
<protein>
    <submittedName>
        <fullName evidence="6">Glycosyltransferase</fullName>
    </submittedName>
</protein>
<keyword evidence="2" id="KW-0328">Glycosyltransferase</keyword>
<evidence type="ECO:0000256" key="4">
    <source>
        <dbReference type="SAM" id="Phobius"/>
    </source>
</evidence>
<feature type="transmembrane region" description="Helical" evidence="4">
    <location>
        <begin position="6"/>
        <end position="23"/>
    </location>
</feature>